<evidence type="ECO:0000313" key="1">
    <source>
        <dbReference type="EMBL" id="KKS53984.1"/>
    </source>
</evidence>
<proteinExistence type="predicted"/>
<name>A0A0G0ZZB0_9BACT</name>
<dbReference type="EMBL" id="LCDO01000043">
    <property type="protein sequence ID" value="KKS53984.1"/>
    <property type="molecule type" value="Genomic_DNA"/>
</dbReference>
<sequence length="183" mass="21153">MSIGMSFGHRIRHTQRLRQSLRLSQAQRLQIQEHAFTLRLALIHELRDERYEPKAICPACSRELTPMEIIRGFNQDPNDFTTCCSACSRRFEPTLVCFGDGTYIELPFYCDCQTLAQLQGKETLQPERFAMEYPAIYRSAIVHHGGIRQAFAKVGIQYAFEEISDWKNKIRSFLGRLPAILLP</sequence>
<dbReference type="AlphaFoldDB" id="A0A0G0ZZB0"/>
<organism evidence="1 2">
    <name type="scientific">Candidatus Magasanikbacteria bacterium GW2011_GWA2_42_32</name>
    <dbReference type="NCBI Taxonomy" id="1619039"/>
    <lineage>
        <taxon>Bacteria</taxon>
        <taxon>Candidatus Magasanikiibacteriota</taxon>
    </lineage>
</organism>
<evidence type="ECO:0000313" key="2">
    <source>
        <dbReference type="Proteomes" id="UP000034837"/>
    </source>
</evidence>
<reference evidence="1 2" key="1">
    <citation type="journal article" date="2015" name="Nature">
        <title>rRNA introns, odd ribosomes, and small enigmatic genomes across a large radiation of phyla.</title>
        <authorList>
            <person name="Brown C.T."/>
            <person name="Hug L.A."/>
            <person name="Thomas B.C."/>
            <person name="Sharon I."/>
            <person name="Castelle C.J."/>
            <person name="Singh A."/>
            <person name="Wilkins M.J."/>
            <person name="Williams K.H."/>
            <person name="Banfield J.F."/>
        </authorList>
    </citation>
    <scope>NUCLEOTIDE SEQUENCE [LARGE SCALE GENOMIC DNA]</scope>
</reference>
<protein>
    <submittedName>
        <fullName evidence="1">Uncharacterized protein</fullName>
    </submittedName>
</protein>
<gene>
    <name evidence="1" type="ORF">UV20_C0043G0006</name>
</gene>
<dbReference type="Proteomes" id="UP000034837">
    <property type="component" value="Unassembled WGS sequence"/>
</dbReference>
<comment type="caution">
    <text evidence="1">The sequence shown here is derived from an EMBL/GenBank/DDBJ whole genome shotgun (WGS) entry which is preliminary data.</text>
</comment>
<accession>A0A0G0ZZB0</accession>